<evidence type="ECO:0000313" key="3">
    <source>
        <dbReference type="EMBL" id="PJJ62283.1"/>
    </source>
</evidence>
<dbReference type="AlphaFoldDB" id="A0A2M9BWE8"/>
<accession>A0A2M9BWE8</accession>
<keyword evidence="3" id="KW-0418">Kinase</keyword>
<dbReference type="SUPFAM" id="SSF56112">
    <property type="entry name" value="Protein kinase-like (PK-like)"/>
    <property type="match status" value="1"/>
</dbReference>
<organism evidence="3 4">
    <name type="scientific">Compostimonas suwonensis</name>
    <dbReference type="NCBI Taxonomy" id="1048394"/>
    <lineage>
        <taxon>Bacteria</taxon>
        <taxon>Bacillati</taxon>
        <taxon>Actinomycetota</taxon>
        <taxon>Actinomycetes</taxon>
        <taxon>Micrococcales</taxon>
        <taxon>Microbacteriaceae</taxon>
        <taxon>Compostimonas</taxon>
    </lineage>
</organism>
<feature type="region of interest" description="Disordered" evidence="1">
    <location>
        <begin position="371"/>
        <end position="405"/>
    </location>
</feature>
<dbReference type="EMBL" id="PGFB01000003">
    <property type="protein sequence ID" value="PJJ62283.1"/>
    <property type="molecule type" value="Genomic_DNA"/>
</dbReference>
<feature type="compositionally biased region" description="Basic and acidic residues" evidence="1">
    <location>
        <begin position="353"/>
        <end position="362"/>
    </location>
</feature>
<feature type="compositionally biased region" description="Basic and acidic residues" evidence="1">
    <location>
        <begin position="396"/>
        <end position="405"/>
    </location>
</feature>
<reference evidence="3 4" key="1">
    <citation type="submission" date="2017-11" db="EMBL/GenBank/DDBJ databases">
        <title>Genomic Encyclopedia of Archaeal and Bacterial Type Strains, Phase II (KMG-II): From Individual Species to Whole Genera.</title>
        <authorList>
            <person name="Goeker M."/>
        </authorList>
    </citation>
    <scope>NUCLEOTIDE SEQUENCE [LARGE SCALE GENOMIC DNA]</scope>
    <source>
        <strain evidence="3 4">DSM 25625</strain>
    </source>
</reference>
<keyword evidence="4" id="KW-1185">Reference proteome</keyword>
<dbReference type="Gene3D" id="3.90.1200.10">
    <property type="match status" value="1"/>
</dbReference>
<gene>
    <name evidence="3" type="ORF">CLV54_2080</name>
</gene>
<evidence type="ECO:0000259" key="2">
    <source>
        <dbReference type="Pfam" id="PF01636"/>
    </source>
</evidence>
<keyword evidence="3" id="KW-0808">Transferase</keyword>
<dbReference type="InterPro" id="IPR011009">
    <property type="entry name" value="Kinase-like_dom_sf"/>
</dbReference>
<comment type="caution">
    <text evidence="3">The sequence shown here is derived from an EMBL/GenBank/DDBJ whole genome shotgun (WGS) entry which is preliminary data.</text>
</comment>
<sequence>MANGPVETSQPNLDGMARSHLTLAALATAAVPGVDVVAARTYSLGEQGDFDSALLTTRDGRELVIRVPTSQSAETEQSADLIALRALTTGVRSRLPFDVPGYLGQAPISGTRAVVYDFLPGDKVSVQSIGAADGLAASIGTSIAAIHGLTTAFVAEAGLPSRSAAECRQSTVTLVGRAADTGRVPASLVRRWEQATDDDGLWQFTPTVVNGALSADSFLVRGATVAGIIGWGSLQVGDPAKDLHWLLAAHPESTESAMGSYLAGRGLGSDAQVSQRAMLYAELELARWLLHGLDTHNEGIVDDAVQMLDGLVDTVHSDVMNPLSPPTGPVLTVDAVEALLDSTPRGRTAPDASHLHTDSYDRSEFENGLAAFESEFDSERPDDAASDGSSSTNTDPHADRRSSSE</sequence>
<feature type="domain" description="Aminoglycoside phosphotransferase" evidence="2">
    <location>
        <begin position="49"/>
        <end position="266"/>
    </location>
</feature>
<dbReference type="InterPro" id="IPR002575">
    <property type="entry name" value="Aminoglycoside_PTrfase"/>
</dbReference>
<evidence type="ECO:0000256" key="1">
    <source>
        <dbReference type="SAM" id="MobiDB-lite"/>
    </source>
</evidence>
<name>A0A2M9BWE8_9MICO</name>
<dbReference type="Proteomes" id="UP000230161">
    <property type="component" value="Unassembled WGS sequence"/>
</dbReference>
<protein>
    <submittedName>
        <fullName evidence="3">Aminoglycoside phosphotransferase (APT) family kinase protein</fullName>
    </submittedName>
</protein>
<dbReference type="GO" id="GO:0016301">
    <property type="term" value="F:kinase activity"/>
    <property type="evidence" value="ECO:0007669"/>
    <property type="project" value="UniProtKB-KW"/>
</dbReference>
<evidence type="ECO:0000313" key="4">
    <source>
        <dbReference type="Proteomes" id="UP000230161"/>
    </source>
</evidence>
<feature type="region of interest" description="Disordered" evidence="1">
    <location>
        <begin position="343"/>
        <end position="362"/>
    </location>
</feature>
<proteinExistence type="predicted"/>
<dbReference type="Pfam" id="PF01636">
    <property type="entry name" value="APH"/>
    <property type="match status" value="1"/>
</dbReference>